<keyword evidence="3" id="KW-0847">Vitamin C</keyword>
<name>A0A2U2BTX4_9PROT</name>
<evidence type="ECO:0000256" key="4">
    <source>
        <dbReference type="ARBA" id="ARBA00022964"/>
    </source>
</evidence>
<evidence type="ECO:0000256" key="6">
    <source>
        <dbReference type="ARBA" id="ARBA00023004"/>
    </source>
</evidence>
<dbReference type="EMBL" id="QEXV01000003">
    <property type="protein sequence ID" value="PWE17468.1"/>
    <property type="molecule type" value="Genomic_DNA"/>
</dbReference>
<dbReference type="PANTHER" id="PTHR10869">
    <property type="entry name" value="PROLYL 4-HYDROXYLASE ALPHA SUBUNIT"/>
    <property type="match status" value="1"/>
</dbReference>
<dbReference type="GO" id="GO:0005506">
    <property type="term" value="F:iron ion binding"/>
    <property type="evidence" value="ECO:0007669"/>
    <property type="project" value="InterPro"/>
</dbReference>
<dbReference type="PROSITE" id="PS51471">
    <property type="entry name" value="FE2OG_OXY"/>
    <property type="match status" value="1"/>
</dbReference>
<dbReference type="InterPro" id="IPR045054">
    <property type="entry name" value="P4HA-like"/>
</dbReference>
<keyword evidence="2" id="KW-0479">Metal-binding</keyword>
<dbReference type="GO" id="GO:0016705">
    <property type="term" value="F:oxidoreductase activity, acting on paired donors, with incorporation or reduction of molecular oxygen"/>
    <property type="evidence" value="ECO:0007669"/>
    <property type="project" value="InterPro"/>
</dbReference>
<dbReference type="Gene3D" id="2.60.120.620">
    <property type="entry name" value="q2cbj1_9rhob like domain"/>
    <property type="match status" value="1"/>
</dbReference>
<comment type="caution">
    <text evidence="8">The sequence shown here is derived from an EMBL/GenBank/DDBJ whole genome shotgun (WGS) entry which is preliminary data.</text>
</comment>
<evidence type="ECO:0000256" key="1">
    <source>
        <dbReference type="ARBA" id="ARBA00001961"/>
    </source>
</evidence>
<evidence type="ECO:0000259" key="7">
    <source>
        <dbReference type="PROSITE" id="PS51471"/>
    </source>
</evidence>
<accession>A0A2U2BTX4</accession>
<dbReference type="Proteomes" id="UP000245168">
    <property type="component" value="Unassembled WGS sequence"/>
</dbReference>
<organism evidence="8 9">
    <name type="scientific">Marinicauda salina</name>
    <dbReference type="NCBI Taxonomy" id="2135793"/>
    <lineage>
        <taxon>Bacteria</taxon>
        <taxon>Pseudomonadati</taxon>
        <taxon>Pseudomonadota</taxon>
        <taxon>Alphaproteobacteria</taxon>
        <taxon>Maricaulales</taxon>
        <taxon>Maricaulaceae</taxon>
        <taxon>Marinicauda</taxon>
    </lineage>
</organism>
<gene>
    <name evidence="8" type="ORF">DDZ18_07260</name>
</gene>
<dbReference type="InterPro" id="IPR044862">
    <property type="entry name" value="Pro_4_hyd_alph_FE2OG_OXY"/>
</dbReference>
<dbReference type="SMART" id="SM00702">
    <property type="entry name" value="P4Hc"/>
    <property type="match status" value="1"/>
</dbReference>
<proteinExistence type="predicted"/>
<evidence type="ECO:0000256" key="2">
    <source>
        <dbReference type="ARBA" id="ARBA00022723"/>
    </source>
</evidence>
<protein>
    <recommendedName>
        <fullName evidence="7">Fe2OG dioxygenase domain-containing protein</fullName>
    </recommendedName>
</protein>
<keyword evidence="5" id="KW-0560">Oxidoreductase</keyword>
<dbReference type="AlphaFoldDB" id="A0A2U2BTX4"/>
<keyword evidence="4" id="KW-0223">Dioxygenase</keyword>
<evidence type="ECO:0000313" key="8">
    <source>
        <dbReference type="EMBL" id="PWE17468.1"/>
    </source>
</evidence>
<dbReference type="InterPro" id="IPR005123">
    <property type="entry name" value="Oxoglu/Fe-dep_dioxygenase_dom"/>
</dbReference>
<evidence type="ECO:0000256" key="5">
    <source>
        <dbReference type="ARBA" id="ARBA00023002"/>
    </source>
</evidence>
<dbReference type="GO" id="GO:0051213">
    <property type="term" value="F:dioxygenase activity"/>
    <property type="evidence" value="ECO:0007669"/>
    <property type="project" value="UniProtKB-KW"/>
</dbReference>
<sequence>MTQTEPGPRLDAAIAAWRAGRLDETLETLDSLVREGVEPAGQLLLQAAAEDAAPTGSRARAADALAAAPDAPAFRRHRAYLRASGYAGAPDLAGAIADRLEEARAGDAQAGLEIALLALMIGETDAADALLEAAAEAGSGHAVAALLRRGAETGSLSETAASRAPALQQTGHPLAAALAAAANGLPTRPKGAADAADTLAPDALTSAFEAADAPSETLAEKPAVMRWPQAFPAALCDYLAAGAAPLLAEAVIFDPTTGETRPDPHRKALSAALSDGVMDLALFAFKARMAALAALPVEQGEYLAVLAYRPGDAYRAHCDYITDDGGAGTADLARGGQRIATTLVKLNEEYEGGETVFPRLDVAWTGGRGDALTFMNADADGAPDPMSLHAGEPVRAGMKVLASLWMRERPTR</sequence>
<dbReference type="PANTHER" id="PTHR10869:SF246">
    <property type="entry name" value="TRANSMEMBRANE PROLYL 4-HYDROXYLASE"/>
    <property type="match status" value="1"/>
</dbReference>
<dbReference type="InterPro" id="IPR006620">
    <property type="entry name" value="Pro_4_hyd_alph"/>
</dbReference>
<keyword evidence="6" id="KW-0408">Iron</keyword>
<evidence type="ECO:0000313" key="9">
    <source>
        <dbReference type="Proteomes" id="UP000245168"/>
    </source>
</evidence>
<comment type="cofactor">
    <cofactor evidence="1">
        <name>L-ascorbate</name>
        <dbReference type="ChEBI" id="CHEBI:38290"/>
    </cofactor>
</comment>
<evidence type="ECO:0000256" key="3">
    <source>
        <dbReference type="ARBA" id="ARBA00022896"/>
    </source>
</evidence>
<reference evidence="9" key="1">
    <citation type="submission" date="2018-05" db="EMBL/GenBank/DDBJ databases">
        <authorList>
            <person name="Liu B.-T."/>
        </authorList>
    </citation>
    <scope>NUCLEOTIDE SEQUENCE [LARGE SCALE GENOMIC DNA]</scope>
    <source>
        <strain evidence="9">WD6-1</strain>
    </source>
</reference>
<dbReference type="Pfam" id="PF13640">
    <property type="entry name" value="2OG-FeII_Oxy_3"/>
    <property type="match status" value="1"/>
</dbReference>
<feature type="domain" description="Fe2OG dioxygenase" evidence="7">
    <location>
        <begin position="299"/>
        <end position="408"/>
    </location>
</feature>
<keyword evidence="9" id="KW-1185">Reference proteome</keyword>
<dbReference type="GO" id="GO:0031418">
    <property type="term" value="F:L-ascorbic acid binding"/>
    <property type="evidence" value="ECO:0007669"/>
    <property type="project" value="UniProtKB-KW"/>
</dbReference>